<gene>
    <name evidence="11" type="ORF">B6S12_07315</name>
</gene>
<dbReference type="InterPro" id="IPR003445">
    <property type="entry name" value="Cat_transpt"/>
</dbReference>
<keyword evidence="7 10" id="KW-1133">Transmembrane helix</keyword>
<name>A0A2W6MV27_9HELI</name>
<accession>A0A2W6MV27</accession>
<keyword evidence="2" id="KW-0813">Transport</keyword>
<evidence type="ECO:0000313" key="12">
    <source>
        <dbReference type="Proteomes" id="UP000249746"/>
    </source>
</evidence>
<dbReference type="InterPro" id="IPR004772">
    <property type="entry name" value="TrkH"/>
</dbReference>
<feature type="transmembrane region" description="Helical" evidence="10">
    <location>
        <begin position="221"/>
        <end position="239"/>
    </location>
</feature>
<reference evidence="11 12" key="1">
    <citation type="submission" date="2017-03" db="EMBL/GenBank/DDBJ databases">
        <title>Genomic and clinical evidence uncovers the enterohepatic species Helicobacter valdiviensis as a potential human intestinal pathogen.</title>
        <authorList>
            <person name="Fresia P."/>
            <person name="Jara R."/>
            <person name="Sierra R."/>
            <person name="Ferres I."/>
            <person name="Greif G."/>
            <person name="Iraola G."/>
            <person name="Collado L."/>
        </authorList>
    </citation>
    <scope>NUCLEOTIDE SEQUENCE [LARGE SCALE GENOMIC DNA]</scope>
    <source>
        <strain evidence="11 12">WBE14</strain>
    </source>
</reference>
<evidence type="ECO:0000256" key="1">
    <source>
        <dbReference type="ARBA" id="ARBA00004651"/>
    </source>
</evidence>
<evidence type="ECO:0000256" key="6">
    <source>
        <dbReference type="ARBA" id="ARBA00022958"/>
    </source>
</evidence>
<dbReference type="PANTHER" id="PTHR32024">
    <property type="entry name" value="TRK SYSTEM POTASSIUM UPTAKE PROTEIN TRKG-RELATED"/>
    <property type="match status" value="1"/>
</dbReference>
<keyword evidence="5 10" id="KW-0812">Transmembrane</keyword>
<feature type="transmembrane region" description="Helical" evidence="10">
    <location>
        <begin position="342"/>
        <end position="363"/>
    </location>
</feature>
<dbReference type="PANTHER" id="PTHR32024:SF1">
    <property type="entry name" value="KTR SYSTEM POTASSIUM UPTAKE PROTEIN B"/>
    <property type="match status" value="1"/>
</dbReference>
<evidence type="ECO:0000256" key="10">
    <source>
        <dbReference type="SAM" id="Phobius"/>
    </source>
</evidence>
<evidence type="ECO:0000256" key="5">
    <source>
        <dbReference type="ARBA" id="ARBA00022692"/>
    </source>
</evidence>
<feature type="transmembrane region" description="Helical" evidence="10">
    <location>
        <begin position="407"/>
        <end position="430"/>
    </location>
</feature>
<evidence type="ECO:0000313" key="11">
    <source>
        <dbReference type="EMBL" id="PZT47811.1"/>
    </source>
</evidence>
<keyword evidence="8" id="KW-0406">Ion transport</keyword>
<protein>
    <submittedName>
        <fullName evidence="11">Potassium transporter</fullName>
    </submittedName>
</protein>
<evidence type="ECO:0000256" key="4">
    <source>
        <dbReference type="ARBA" id="ARBA00022538"/>
    </source>
</evidence>
<dbReference type="GO" id="GO:0015379">
    <property type="term" value="F:potassium:chloride symporter activity"/>
    <property type="evidence" value="ECO:0007669"/>
    <property type="project" value="InterPro"/>
</dbReference>
<feature type="transmembrane region" description="Helical" evidence="10">
    <location>
        <begin position="6"/>
        <end position="26"/>
    </location>
</feature>
<dbReference type="AlphaFoldDB" id="A0A2W6MV27"/>
<evidence type="ECO:0000256" key="9">
    <source>
        <dbReference type="ARBA" id="ARBA00023136"/>
    </source>
</evidence>
<sequence>MNRYNARYLLIAYTLIALLGAVLLILPPMHKNTIDFIDAFFMASSAVSVTGLIVKNTGADFTFFGQLVLISIIQIGGFGYMSVTSFVYLLLRKKIDYKNRQLIKDNLSLPTMQGTIGFIKKMFILVLLIEAVGALLLTMRFMLEYPFLEALWLGIFHSISAFNNAGFSVFESGLMAYRDDLAINLIITTLIIAGGLGYLVLLECYYRLKRKNVKLSTHTKIVLLTTAFLIITAFLSVFLLEYKNPKSIGEFSLWQKILSSYFAAVNYRTSGFNTLDLSLFQDASLFFGSIFMVIGGAPGGTAGGIKVTTFAILFIYTFSILRNSKEAIVFHRTIAQDTINRAFVIVALSSVYISVCVMILSLFENGGSRGFLALLFEVCSAFGTVGLSMGDGGILSLSANFDSMGKFIIILLMLSGKVGVLAFALSIVVAKKKTRIAYPETKILI</sequence>
<dbReference type="RefSeq" id="WP_111230155.1">
    <property type="nucleotide sequence ID" value="NZ_NBIU01000021.1"/>
</dbReference>
<keyword evidence="4" id="KW-0633">Potassium transport</keyword>
<evidence type="ECO:0000256" key="8">
    <source>
        <dbReference type="ARBA" id="ARBA00023065"/>
    </source>
</evidence>
<evidence type="ECO:0000256" key="7">
    <source>
        <dbReference type="ARBA" id="ARBA00022989"/>
    </source>
</evidence>
<keyword evidence="3" id="KW-1003">Cell membrane</keyword>
<comment type="caution">
    <text evidence="11">The sequence shown here is derived from an EMBL/GenBank/DDBJ whole genome shotgun (WGS) entry which is preliminary data.</text>
</comment>
<dbReference type="GO" id="GO:0005886">
    <property type="term" value="C:plasma membrane"/>
    <property type="evidence" value="ECO:0007669"/>
    <property type="project" value="UniProtKB-SubCell"/>
</dbReference>
<keyword evidence="12" id="KW-1185">Reference proteome</keyword>
<comment type="subcellular location">
    <subcellularLocation>
        <location evidence="1">Cell membrane</location>
        <topology evidence="1">Multi-pass membrane protein</topology>
    </subcellularLocation>
</comment>
<evidence type="ECO:0000256" key="3">
    <source>
        <dbReference type="ARBA" id="ARBA00022475"/>
    </source>
</evidence>
<feature type="transmembrane region" description="Helical" evidence="10">
    <location>
        <begin position="66"/>
        <end position="91"/>
    </location>
</feature>
<dbReference type="EMBL" id="NBIU01000021">
    <property type="protein sequence ID" value="PZT47811.1"/>
    <property type="molecule type" value="Genomic_DNA"/>
</dbReference>
<feature type="transmembrane region" description="Helical" evidence="10">
    <location>
        <begin position="303"/>
        <end position="321"/>
    </location>
</feature>
<dbReference type="OrthoDB" id="9810952at2"/>
<keyword evidence="6" id="KW-0630">Potassium</keyword>
<proteinExistence type="predicted"/>
<evidence type="ECO:0000256" key="2">
    <source>
        <dbReference type="ARBA" id="ARBA00022448"/>
    </source>
</evidence>
<keyword evidence="9 10" id="KW-0472">Membrane</keyword>
<feature type="transmembrane region" description="Helical" evidence="10">
    <location>
        <begin position="122"/>
        <end position="143"/>
    </location>
</feature>
<dbReference type="Pfam" id="PF02386">
    <property type="entry name" value="TrkH"/>
    <property type="match status" value="1"/>
</dbReference>
<organism evidence="11 12">
    <name type="scientific">Helicobacter valdiviensis</name>
    <dbReference type="NCBI Taxonomy" id="1458358"/>
    <lineage>
        <taxon>Bacteria</taxon>
        <taxon>Pseudomonadati</taxon>
        <taxon>Campylobacterota</taxon>
        <taxon>Epsilonproteobacteria</taxon>
        <taxon>Campylobacterales</taxon>
        <taxon>Helicobacteraceae</taxon>
        <taxon>Helicobacter</taxon>
    </lineage>
</organism>
<dbReference type="NCBIfam" id="TIGR00933">
    <property type="entry name" value="2a38"/>
    <property type="match status" value="1"/>
</dbReference>
<dbReference type="Proteomes" id="UP000249746">
    <property type="component" value="Unassembled WGS sequence"/>
</dbReference>
<feature type="transmembrane region" description="Helical" evidence="10">
    <location>
        <begin position="181"/>
        <end position="201"/>
    </location>
</feature>